<gene>
    <name evidence="11" type="ordered locus">DEHA2D10120g</name>
</gene>
<comment type="cofactor">
    <cofactor evidence="8">
        <name>Mg(2+)</name>
        <dbReference type="ChEBI" id="CHEBI:18420"/>
    </cofactor>
    <text evidence="8">Binds 1 Mg(2+) per subunit.</text>
</comment>
<keyword evidence="3 8" id="KW-0479">Metal-binding</keyword>
<dbReference type="InterPro" id="IPR029035">
    <property type="entry name" value="DHS-like_NAD/FAD-binding_dom"/>
</dbReference>
<protein>
    <submittedName>
        <fullName evidence="11">DEHA2D10120p</fullName>
    </submittedName>
</protein>
<evidence type="ECO:0000256" key="7">
    <source>
        <dbReference type="ARBA" id="ARBA00023239"/>
    </source>
</evidence>
<dbReference type="GO" id="GO:0005634">
    <property type="term" value="C:nucleus"/>
    <property type="evidence" value="ECO:0007669"/>
    <property type="project" value="TreeGrafter"/>
</dbReference>
<keyword evidence="5 8" id="KW-0460">Magnesium</keyword>
<dbReference type="RefSeq" id="XP_458905.2">
    <property type="nucleotide sequence ID" value="XM_458905.1"/>
</dbReference>
<dbReference type="EMBL" id="CR382136">
    <property type="protein sequence ID" value="CAG87059.2"/>
    <property type="molecule type" value="Genomic_DNA"/>
</dbReference>
<dbReference type="OMA" id="PMRASQE"/>
<organism evidence="11 12">
    <name type="scientific">Debaryomyces hansenii (strain ATCC 36239 / CBS 767 / BCRC 21394 / JCM 1990 / NBRC 0083 / IGC 2968)</name>
    <name type="common">Yeast</name>
    <name type="synonym">Torulaspora hansenii</name>
    <dbReference type="NCBI Taxonomy" id="284592"/>
    <lineage>
        <taxon>Eukaryota</taxon>
        <taxon>Fungi</taxon>
        <taxon>Dikarya</taxon>
        <taxon>Ascomycota</taxon>
        <taxon>Saccharomycotina</taxon>
        <taxon>Pichiomycetes</taxon>
        <taxon>Debaryomycetaceae</taxon>
        <taxon>Debaryomyces</taxon>
    </lineage>
</organism>
<evidence type="ECO:0000256" key="6">
    <source>
        <dbReference type="ARBA" id="ARBA00023052"/>
    </source>
</evidence>
<reference evidence="11 12" key="1">
    <citation type="journal article" date="2004" name="Nature">
        <title>Genome evolution in yeasts.</title>
        <authorList>
            <consortium name="Genolevures"/>
            <person name="Dujon B."/>
            <person name="Sherman D."/>
            <person name="Fischer G."/>
            <person name="Durrens P."/>
            <person name="Casaregola S."/>
            <person name="Lafontaine I."/>
            <person name="de Montigny J."/>
            <person name="Marck C."/>
            <person name="Neuveglise C."/>
            <person name="Talla E."/>
            <person name="Goffard N."/>
            <person name="Frangeul L."/>
            <person name="Aigle M."/>
            <person name="Anthouard V."/>
            <person name="Babour A."/>
            <person name="Barbe V."/>
            <person name="Barnay S."/>
            <person name="Blanchin S."/>
            <person name="Beckerich J.M."/>
            <person name="Beyne E."/>
            <person name="Bleykasten C."/>
            <person name="Boisrame A."/>
            <person name="Boyer J."/>
            <person name="Cattolico L."/>
            <person name="Confanioleri F."/>
            <person name="de Daruvar A."/>
            <person name="Despons L."/>
            <person name="Fabre E."/>
            <person name="Fairhead C."/>
            <person name="Ferry-Dumazet H."/>
            <person name="Groppi A."/>
            <person name="Hantraye F."/>
            <person name="Hennequin C."/>
            <person name="Jauniaux N."/>
            <person name="Joyet P."/>
            <person name="Kachouri R."/>
            <person name="Kerrest A."/>
            <person name="Koszul R."/>
            <person name="Lemaire M."/>
            <person name="Lesur I."/>
            <person name="Ma L."/>
            <person name="Muller H."/>
            <person name="Nicaud J.M."/>
            <person name="Nikolski M."/>
            <person name="Oztas S."/>
            <person name="Ozier-Kalogeropoulos O."/>
            <person name="Pellenz S."/>
            <person name="Potier S."/>
            <person name="Richard G.F."/>
            <person name="Straub M.L."/>
            <person name="Suleau A."/>
            <person name="Swennene D."/>
            <person name="Tekaia F."/>
            <person name="Wesolowski-Louvel M."/>
            <person name="Westhof E."/>
            <person name="Wirth B."/>
            <person name="Zeniou-Meyer M."/>
            <person name="Zivanovic I."/>
            <person name="Bolotin-Fukuhara M."/>
            <person name="Thierry A."/>
            <person name="Bouchier C."/>
            <person name="Caudron B."/>
            <person name="Scarpelli C."/>
            <person name="Gaillardin C."/>
            <person name="Weissenbach J."/>
            <person name="Wincker P."/>
            <person name="Souciet J.L."/>
        </authorList>
    </citation>
    <scope>NUCLEOTIDE SEQUENCE [LARGE SCALE GENOMIC DNA]</scope>
    <source>
        <strain evidence="12">ATCC 36239 / CBS 767 / BCRC 21394 / JCM 1990 / NBRC 0083 / IGC 2968</strain>
    </source>
</reference>
<dbReference type="STRING" id="284592.Q6BSB5"/>
<dbReference type="PANTHER" id="PTHR43452:SF3">
    <property type="entry name" value="TRANSAMINATED AMINO ACID DECARBOXYLASE"/>
    <property type="match status" value="1"/>
</dbReference>
<dbReference type="Gene3D" id="3.40.50.970">
    <property type="match status" value="2"/>
</dbReference>
<dbReference type="GeneID" id="2901716"/>
<feature type="domain" description="Thiamine pyrophosphate enzyme N-terminal TPP-binding" evidence="10">
    <location>
        <begin position="38"/>
        <end position="133"/>
    </location>
</feature>
<dbReference type="InterPro" id="IPR047214">
    <property type="entry name" value="TPP_PDC_IPDC"/>
</dbReference>
<dbReference type="SUPFAM" id="SSF52467">
    <property type="entry name" value="DHS-like NAD/FAD-binding domain"/>
    <property type="match status" value="1"/>
</dbReference>
<dbReference type="GO" id="GO:0005829">
    <property type="term" value="C:cytosol"/>
    <property type="evidence" value="ECO:0007669"/>
    <property type="project" value="TreeGrafter"/>
</dbReference>
<dbReference type="InterPro" id="IPR047213">
    <property type="entry name" value="TPP_PYR_PDC_IPDC-like"/>
</dbReference>
<dbReference type="eggNOG" id="KOG1184">
    <property type="taxonomic scope" value="Eukaryota"/>
</dbReference>
<evidence type="ECO:0000259" key="9">
    <source>
        <dbReference type="Pfam" id="PF02775"/>
    </source>
</evidence>
<dbReference type="InterPro" id="IPR012110">
    <property type="entry name" value="PDC/IPDC-like"/>
</dbReference>
<evidence type="ECO:0000313" key="12">
    <source>
        <dbReference type="Proteomes" id="UP000000599"/>
    </source>
</evidence>
<dbReference type="PANTHER" id="PTHR43452">
    <property type="entry name" value="PYRUVATE DECARBOXYLASE"/>
    <property type="match status" value="1"/>
</dbReference>
<evidence type="ECO:0000256" key="8">
    <source>
        <dbReference type="PIRSR" id="PIRSR036565-2"/>
    </source>
</evidence>
<dbReference type="InParanoid" id="Q6BSB5"/>
<dbReference type="VEuPathDB" id="FungiDB:DEHA2D10120g"/>
<keyword evidence="4" id="KW-0210">Decarboxylase</keyword>
<dbReference type="GO" id="GO:0030976">
    <property type="term" value="F:thiamine pyrophosphate binding"/>
    <property type="evidence" value="ECO:0007669"/>
    <property type="project" value="InterPro"/>
</dbReference>
<feature type="binding site" evidence="8">
    <location>
        <position position="543"/>
    </location>
    <ligand>
        <name>Mg(2+)</name>
        <dbReference type="ChEBI" id="CHEBI:18420"/>
    </ligand>
</feature>
<dbReference type="KEGG" id="dha:DEHA2D10120g"/>
<dbReference type="InterPro" id="IPR012001">
    <property type="entry name" value="Thiamin_PyroP_enz_TPP-bd_dom"/>
</dbReference>
<comment type="similarity">
    <text evidence="2">Belongs to the TPP enzyme family.</text>
</comment>
<comment type="cofactor">
    <cofactor evidence="1">
        <name>thiamine diphosphate</name>
        <dbReference type="ChEBI" id="CHEBI:58937"/>
    </cofactor>
</comment>
<feature type="binding site" evidence="8">
    <location>
        <position position="541"/>
    </location>
    <ligand>
        <name>Mg(2+)</name>
        <dbReference type="ChEBI" id="CHEBI:18420"/>
    </ligand>
</feature>
<feature type="binding site" evidence="8">
    <location>
        <position position="513"/>
    </location>
    <ligand>
        <name>Mg(2+)</name>
        <dbReference type="ChEBI" id="CHEBI:18420"/>
    </ligand>
</feature>
<dbReference type="InterPro" id="IPR029061">
    <property type="entry name" value="THDP-binding"/>
</dbReference>
<dbReference type="FunCoup" id="Q6BSB5">
    <property type="interactions" value="47"/>
</dbReference>
<keyword evidence="12" id="KW-1185">Reference proteome</keyword>
<name>Q6BSB5_DEBHA</name>
<dbReference type="CDD" id="cd07038">
    <property type="entry name" value="TPP_PYR_PDC_IPDC_like"/>
    <property type="match status" value="1"/>
</dbReference>
<dbReference type="GO" id="GO:0004737">
    <property type="term" value="F:pyruvate decarboxylase activity"/>
    <property type="evidence" value="ECO:0007669"/>
    <property type="project" value="TreeGrafter"/>
</dbReference>
<dbReference type="OrthoDB" id="308383at2759"/>
<dbReference type="HOGENOM" id="CLU_013748_0_2_1"/>
<dbReference type="CDD" id="cd02005">
    <property type="entry name" value="TPP_PDC_IPDC"/>
    <property type="match status" value="1"/>
</dbReference>
<dbReference type="Pfam" id="PF02775">
    <property type="entry name" value="TPP_enzyme_C"/>
    <property type="match status" value="1"/>
</dbReference>
<feature type="domain" description="Thiamine pyrophosphate enzyme TPP-binding" evidence="9">
    <location>
        <begin position="468"/>
        <end position="551"/>
    </location>
</feature>
<dbReference type="SUPFAM" id="SSF52518">
    <property type="entry name" value="Thiamin diphosphate-binding fold (THDP-binding)"/>
    <property type="match status" value="2"/>
</dbReference>
<dbReference type="GO" id="GO:0046872">
    <property type="term" value="F:metal ion binding"/>
    <property type="evidence" value="ECO:0007669"/>
    <property type="project" value="UniProtKB-KW"/>
</dbReference>
<proteinExistence type="inferred from homology"/>
<evidence type="ECO:0000256" key="2">
    <source>
        <dbReference type="ARBA" id="ARBA00007812"/>
    </source>
</evidence>
<evidence type="ECO:0000313" key="11">
    <source>
        <dbReference type="EMBL" id="CAG87059.2"/>
    </source>
</evidence>
<dbReference type="FunFam" id="3.40.50.970:FF:000024">
    <property type="entry name" value="Pyruvate decarboxylase isozyme"/>
    <property type="match status" value="1"/>
</dbReference>
<evidence type="ECO:0000256" key="5">
    <source>
        <dbReference type="ARBA" id="ARBA00022842"/>
    </source>
</evidence>
<keyword evidence="6" id="KW-0786">Thiamine pyrophosphate</keyword>
<dbReference type="PIRSF" id="PIRSF036565">
    <property type="entry name" value="Pyruvt_ip_decrb"/>
    <property type="match status" value="1"/>
</dbReference>
<evidence type="ECO:0000256" key="1">
    <source>
        <dbReference type="ARBA" id="ARBA00001964"/>
    </source>
</evidence>
<dbReference type="InterPro" id="IPR011766">
    <property type="entry name" value="TPP_enzyme_TPP-bd"/>
</dbReference>
<dbReference type="Pfam" id="PF02776">
    <property type="entry name" value="TPP_enzyme_N"/>
    <property type="match status" value="1"/>
</dbReference>
<accession>Q6BSB5</accession>
<evidence type="ECO:0000256" key="3">
    <source>
        <dbReference type="ARBA" id="ARBA00022723"/>
    </source>
</evidence>
<sequence>MAPVITRLQSYTSIEEYDEQIPLGEYLFLRVCQINPRLKSVFGIPGDFNLNLLEHLYADSLVNGKGVKFVGLCNELNASYTADGYSKIIQGLSVLITTFGVGELSALNGIAGAFAEYAPVLHIVGTTSTKRAAYARTCGVQGIQNFHHLVQNKNPLIAPDHDVYKPLVEPFSVIQESLTMDGFDNEENLKKIDRVLIKICQENRPGYLFVPCDIPDITVSRARLAEEISIQELAEDDAESKQLMENIADRILNKLYQSQKPSVIGDALVSRFHQDEVFTKFISKLPSNFVKLFTANMARNIDETLPNFVGTYFGKVSPTKELQNNLEQESDLLIDFGYYNAETNTAGYTRDYSNIKDYIEIHPDYVLMDNEYVAVKDFATDKRRFSMGDLIQSLNDKIDSTRFIHNNKSVNNITYKFTPYKWHTDDTTVNQCVVPQSKLIDFFNNYLQPNDILMVETCTFLFAVPDLKFPPGVTFLSQSFYGSIGYAIPATLGVSLAEKDLGSNRRIILVQGDGSAQMTIQELSTFLRHDLVNPKIFLINNEGYTVERIIKGPTRSYNDIQGCWKWTELLKIFGDEHGARHVTATIKNAAELDNFRSLSNNNKIEFIELIMGKLDAPERFSYISGHKQPIPSVPLH</sequence>
<evidence type="ECO:0000256" key="4">
    <source>
        <dbReference type="ARBA" id="ARBA00022793"/>
    </source>
</evidence>
<dbReference type="GO" id="GO:0000949">
    <property type="term" value="P:aromatic amino acid family catabolic process to alcohol via Ehrlich pathway"/>
    <property type="evidence" value="ECO:0007669"/>
    <property type="project" value="TreeGrafter"/>
</dbReference>
<dbReference type="AlphaFoldDB" id="Q6BSB5"/>
<keyword evidence="7" id="KW-0456">Lyase</keyword>
<dbReference type="Gene3D" id="3.40.50.1220">
    <property type="entry name" value="TPP-binding domain"/>
    <property type="match status" value="1"/>
</dbReference>
<dbReference type="Proteomes" id="UP000000599">
    <property type="component" value="Chromosome D"/>
</dbReference>
<evidence type="ECO:0000259" key="10">
    <source>
        <dbReference type="Pfam" id="PF02776"/>
    </source>
</evidence>